<dbReference type="EMBL" id="JABFUD020000011">
    <property type="protein sequence ID" value="KAI5073118.1"/>
    <property type="molecule type" value="Genomic_DNA"/>
</dbReference>
<protein>
    <submittedName>
        <fullName evidence="1">Uncharacterized protein</fullName>
    </submittedName>
</protein>
<proteinExistence type="predicted"/>
<evidence type="ECO:0000313" key="1">
    <source>
        <dbReference type="EMBL" id="KAI5073118.1"/>
    </source>
</evidence>
<evidence type="ECO:0000313" key="2">
    <source>
        <dbReference type="Proteomes" id="UP000886520"/>
    </source>
</evidence>
<dbReference type="AlphaFoldDB" id="A0A9D4ZF39"/>
<reference evidence="1" key="1">
    <citation type="submission" date="2021-01" db="EMBL/GenBank/DDBJ databases">
        <title>Adiantum capillus-veneris genome.</title>
        <authorList>
            <person name="Fang Y."/>
            <person name="Liao Q."/>
        </authorList>
    </citation>
    <scope>NUCLEOTIDE SEQUENCE</scope>
    <source>
        <strain evidence="1">H3</strain>
        <tissue evidence="1">Leaf</tissue>
    </source>
</reference>
<gene>
    <name evidence="1" type="ORF">GOP47_0011131</name>
</gene>
<comment type="caution">
    <text evidence="1">The sequence shown here is derived from an EMBL/GenBank/DDBJ whole genome shotgun (WGS) entry which is preliminary data.</text>
</comment>
<organism evidence="1 2">
    <name type="scientific">Adiantum capillus-veneris</name>
    <name type="common">Maidenhair fern</name>
    <dbReference type="NCBI Taxonomy" id="13818"/>
    <lineage>
        <taxon>Eukaryota</taxon>
        <taxon>Viridiplantae</taxon>
        <taxon>Streptophyta</taxon>
        <taxon>Embryophyta</taxon>
        <taxon>Tracheophyta</taxon>
        <taxon>Polypodiopsida</taxon>
        <taxon>Polypodiidae</taxon>
        <taxon>Polypodiales</taxon>
        <taxon>Pteridineae</taxon>
        <taxon>Pteridaceae</taxon>
        <taxon>Vittarioideae</taxon>
        <taxon>Adiantum</taxon>
    </lineage>
</organism>
<dbReference type="Proteomes" id="UP000886520">
    <property type="component" value="Chromosome 11"/>
</dbReference>
<sequence>MTQMHGGTELTTHWNILGRCGIKPEGLEPFAGSERRNVARQVLAQMQATDGRSIPPRQGRLQEDVERVMWTRHHTRQPRPRSHNRGCTTTRRYWAESEGQQTTKVQCEICRYEKNNNAGVGYVWPMCFPSKRRASH</sequence>
<keyword evidence="2" id="KW-1185">Reference proteome</keyword>
<name>A0A9D4ZF39_ADICA</name>
<accession>A0A9D4ZF39</accession>